<gene>
    <name evidence="2" type="ORF">PMG11_03934</name>
</gene>
<sequence length="521" mass="57516">MASSHSQVPCAWFPRVSPPRPWNRRFPLQPSVVSQGPRFRRAKRQLTLSLTSLRALTLEISTPDRFDYLPPYPINPTVMTAPPHLRHNQPPIDLLCGWPNPALLPAPDLLRSATTVLTTPSIAQPGLSYGPDEGYEPLRAHVAQWLENFYQPCHPISPGRICITGGASQNLACVMAVFTDPVYTRAVWMVDPTYHLAGRMMDDAGFAGRVYGVPEDDEGIDLAFLENGLRAAEEKAHAEGNTEPKFKAPRPWRKIYKYIIYAVPTFANPSTKVMSLGHRERLIRLARQYDALLVTDDVYDFLQWSPIAGGQLAAPEHACLPRLVDVDLYLDGGPVDEWGHTISNGSFSKLLGPGARTGWAEASEKVAYGISQVGSSRSGGAPSQLCATIIDQLLPSGFLDTHIQQVLQPAYAERYHRVLGAIQEYLVPLGVTVVSSSETVVGGYFIWVTLPPPLLAVDLVQRAQQEENLRLAPGTLFEAGSPQPPSDRFAGCLRLCFAWEEPRHLTEGVRRLARVLKRALV</sequence>
<dbReference type="InterPro" id="IPR004839">
    <property type="entry name" value="Aminotransferase_I/II_large"/>
</dbReference>
<dbReference type="SUPFAM" id="SSF53383">
    <property type="entry name" value="PLP-dependent transferases"/>
    <property type="match status" value="1"/>
</dbReference>
<organism evidence="2 3">
    <name type="scientific">Penicillium brasilianum</name>
    <dbReference type="NCBI Taxonomy" id="104259"/>
    <lineage>
        <taxon>Eukaryota</taxon>
        <taxon>Fungi</taxon>
        <taxon>Dikarya</taxon>
        <taxon>Ascomycota</taxon>
        <taxon>Pezizomycotina</taxon>
        <taxon>Eurotiomycetes</taxon>
        <taxon>Eurotiomycetidae</taxon>
        <taxon>Eurotiales</taxon>
        <taxon>Aspergillaceae</taxon>
        <taxon>Penicillium</taxon>
    </lineage>
</organism>
<dbReference type="PANTHER" id="PTHR42858">
    <property type="entry name" value="AMINOTRANSFERASE"/>
    <property type="match status" value="1"/>
</dbReference>
<evidence type="ECO:0000259" key="1">
    <source>
        <dbReference type="Pfam" id="PF00155"/>
    </source>
</evidence>
<dbReference type="Gene3D" id="3.40.640.10">
    <property type="entry name" value="Type I PLP-dependent aspartate aminotransferase-like (Major domain)"/>
    <property type="match status" value="1"/>
</dbReference>
<dbReference type="InterPro" id="IPR015422">
    <property type="entry name" value="PyrdxlP-dep_Trfase_small"/>
</dbReference>
<dbReference type="InterPro" id="IPR015421">
    <property type="entry name" value="PyrdxlP-dep_Trfase_major"/>
</dbReference>
<dbReference type="Pfam" id="PF00155">
    <property type="entry name" value="Aminotran_1_2"/>
    <property type="match status" value="1"/>
</dbReference>
<dbReference type="GO" id="GO:0030170">
    <property type="term" value="F:pyridoxal phosphate binding"/>
    <property type="evidence" value="ECO:0007669"/>
    <property type="project" value="InterPro"/>
</dbReference>
<feature type="domain" description="Aminotransferase class I/classII large" evidence="1">
    <location>
        <begin position="125"/>
        <end position="512"/>
    </location>
</feature>
<dbReference type="CDD" id="cd00609">
    <property type="entry name" value="AAT_like"/>
    <property type="match status" value="1"/>
</dbReference>
<dbReference type="STRING" id="104259.A0A0F7VIF0"/>
<name>A0A0F7VIF0_PENBI</name>
<keyword evidence="3" id="KW-1185">Reference proteome</keyword>
<dbReference type="OrthoDB" id="7042322at2759"/>
<dbReference type="PANTHER" id="PTHR42858:SF1">
    <property type="entry name" value="LD15494P"/>
    <property type="match status" value="1"/>
</dbReference>
<dbReference type="InterPro" id="IPR015424">
    <property type="entry name" value="PyrdxlP-dep_Trfase"/>
</dbReference>
<protein>
    <recommendedName>
        <fullName evidence="1">Aminotransferase class I/classII large domain-containing protein</fullName>
    </recommendedName>
</protein>
<evidence type="ECO:0000313" key="3">
    <source>
        <dbReference type="Proteomes" id="UP000042958"/>
    </source>
</evidence>
<reference evidence="3" key="1">
    <citation type="journal article" date="2015" name="Genome Announc.">
        <title>Draft genome sequence of the fungus Penicillium brasilianum MG11.</title>
        <authorList>
            <person name="Horn F."/>
            <person name="Linde J."/>
            <person name="Mattern D.J."/>
            <person name="Walther G."/>
            <person name="Guthke R."/>
            <person name="Brakhage A.A."/>
            <person name="Valiante V."/>
        </authorList>
    </citation>
    <scope>NUCLEOTIDE SEQUENCE [LARGE SCALE GENOMIC DNA]</scope>
    <source>
        <strain evidence="3">MG11</strain>
    </source>
</reference>
<dbReference type="EMBL" id="CDHK01000003">
    <property type="protein sequence ID" value="CEO59252.1"/>
    <property type="molecule type" value="Genomic_DNA"/>
</dbReference>
<dbReference type="Proteomes" id="UP000042958">
    <property type="component" value="Unassembled WGS sequence"/>
</dbReference>
<evidence type="ECO:0000313" key="2">
    <source>
        <dbReference type="EMBL" id="CEO59252.1"/>
    </source>
</evidence>
<dbReference type="Gene3D" id="3.90.1150.10">
    <property type="entry name" value="Aspartate Aminotransferase, domain 1"/>
    <property type="match status" value="1"/>
</dbReference>
<proteinExistence type="predicted"/>
<dbReference type="AlphaFoldDB" id="A0A0F7VIF0"/>
<accession>A0A0F7VIF0</accession>
<dbReference type="FunFam" id="3.40.640.10:FF:000080">
    <property type="entry name" value="Aminotransferase, putative"/>
    <property type="match status" value="1"/>
</dbReference>
<dbReference type="GO" id="GO:0047536">
    <property type="term" value="F:2-aminoadipate transaminase activity"/>
    <property type="evidence" value="ECO:0007669"/>
    <property type="project" value="TreeGrafter"/>
</dbReference>